<keyword evidence="3" id="KW-1185">Reference proteome</keyword>
<keyword evidence="1" id="KW-0812">Transmembrane</keyword>
<name>A0ABN1G327_9BACI</name>
<feature type="transmembrane region" description="Helical" evidence="1">
    <location>
        <begin position="12"/>
        <end position="37"/>
    </location>
</feature>
<keyword evidence="1" id="KW-0472">Membrane</keyword>
<dbReference type="EMBL" id="BAAADS010000013">
    <property type="protein sequence ID" value="GAA0603124.1"/>
    <property type="molecule type" value="Genomic_DNA"/>
</dbReference>
<evidence type="ECO:0000313" key="3">
    <source>
        <dbReference type="Proteomes" id="UP001500866"/>
    </source>
</evidence>
<organism evidence="2 3">
    <name type="scientific">Virgibacillus siamensis</name>
    <dbReference type="NCBI Taxonomy" id="480071"/>
    <lineage>
        <taxon>Bacteria</taxon>
        <taxon>Bacillati</taxon>
        <taxon>Bacillota</taxon>
        <taxon>Bacilli</taxon>
        <taxon>Bacillales</taxon>
        <taxon>Bacillaceae</taxon>
        <taxon>Virgibacillus</taxon>
    </lineage>
</organism>
<keyword evidence="1" id="KW-1133">Transmembrane helix</keyword>
<dbReference type="Proteomes" id="UP001500866">
    <property type="component" value="Unassembled WGS sequence"/>
</dbReference>
<accession>A0ABN1G327</accession>
<gene>
    <name evidence="2" type="ORF">GCM10009001_20150</name>
</gene>
<comment type="caution">
    <text evidence="2">The sequence shown here is derived from an EMBL/GenBank/DDBJ whole genome shotgun (WGS) entry which is preliminary data.</text>
</comment>
<evidence type="ECO:0000313" key="2">
    <source>
        <dbReference type="EMBL" id="GAA0603124.1"/>
    </source>
</evidence>
<dbReference type="RefSeq" id="WP_244751067.1">
    <property type="nucleotide sequence ID" value="NZ_BAAADS010000013.1"/>
</dbReference>
<evidence type="ECO:0000256" key="1">
    <source>
        <dbReference type="SAM" id="Phobius"/>
    </source>
</evidence>
<sequence>MNEKVKFKNSKWRLSMMAPVVFIGGSIGSQIVFFPNIPYLPPIYGSLTGSVLLVAGNAIYVFYKRMKNNRAKSENND</sequence>
<proteinExistence type="predicted"/>
<reference evidence="2 3" key="1">
    <citation type="journal article" date="2019" name="Int. J. Syst. Evol. Microbiol.">
        <title>The Global Catalogue of Microorganisms (GCM) 10K type strain sequencing project: providing services to taxonomists for standard genome sequencing and annotation.</title>
        <authorList>
            <consortium name="The Broad Institute Genomics Platform"/>
            <consortium name="The Broad Institute Genome Sequencing Center for Infectious Disease"/>
            <person name="Wu L."/>
            <person name="Ma J."/>
        </authorList>
    </citation>
    <scope>NUCLEOTIDE SEQUENCE [LARGE SCALE GENOMIC DNA]</scope>
    <source>
        <strain evidence="2 3">JCM 15395</strain>
    </source>
</reference>
<protein>
    <submittedName>
        <fullName evidence="2">Uncharacterized protein</fullName>
    </submittedName>
</protein>
<feature type="transmembrane region" description="Helical" evidence="1">
    <location>
        <begin position="43"/>
        <end position="63"/>
    </location>
</feature>